<gene>
    <name evidence="1" type="ORF">I2488_15435</name>
</gene>
<dbReference type="Proteomes" id="UP000600799">
    <property type="component" value="Unassembled WGS sequence"/>
</dbReference>
<protein>
    <submittedName>
        <fullName evidence="1">Uncharacterized protein</fullName>
    </submittedName>
</protein>
<proteinExistence type="predicted"/>
<organism evidence="1 2">
    <name type="scientific">Novosphingobium jiangmenense</name>
    <dbReference type="NCBI Taxonomy" id="2791981"/>
    <lineage>
        <taxon>Bacteria</taxon>
        <taxon>Pseudomonadati</taxon>
        <taxon>Pseudomonadota</taxon>
        <taxon>Alphaproteobacteria</taxon>
        <taxon>Sphingomonadales</taxon>
        <taxon>Sphingomonadaceae</taxon>
        <taxon>Novosphingobium</taxon>
    </lineage>
</organism>
<name>A0ABS0HJH1_9SPHN</name>
<evidence type="ECO:0000313" key="1">
    <source>
        <dbReference type="EMBL" id="MBF9152399.1"/>
    </source>
</evidence>
<comment type="caution">
    <text evidence="1">The sequence shown here is derived from an EMBL/GenBank/DDBJ whole genome shotgun (WGS) entry which is preliminary data.</text>
</comment>
<evidence type="ECO:0000313" key="2">
    <source>
        <dbReference type="Proteomes" id="UP000600799"/>
    </source>
</evidence>
<dbReference type="EMBL" id="JADQDC010000011">
    <property type="protein sequence ID" value="MBF9152399.1"/>
    <property type="molecule type" value="Genomic_DNA"/>
</dbReference>
<sequence>MGQPHPHEVKGLAADDEPSRLMQRYLIWKSGPGPLQVEFRRVGEAILRPSLQIVTPTGSRPLPREDECDIARFALSDDDVARVLAARDELRPPCLMLQCDAFLGLACDKRRWGWSIRVSRAGTALPCHDLAGTPLPLRRDGFTRARMERIPERSAMASSHQIFGLS</sequence>
<accession>A0ABS0HJH1</accession>
<keyword evidence="2" id="KW-1185">Reference proteome</keyword>
<reference evidence="1 2" key="1">
    <citation type="submission" date="2020-11" db="EMBL/GenBank/DDBJ databases">
        <title>The genome sequence of Novosphingobium sp. 1Y9A.</title>
        <authorList>
            <person name="Liu Y."/>
        </authorList>
    </citation>
    <scope>NUCLEOTIDE SEQUENCE [LARGE SCALE GENOMIC DNA]</scope>
    <source>
        <strain evidence="1 2">1Y9A</strain>
    </source>
</reference>